<accession>A0A9J6A4H3</accession>
<name>A0A9J6A4H3_SOLCO</name>
<gene>
    <name evidence="1" type="ORF">H5410_019265</name>
</gene>
<evidence type="ECO:0000313" key="1">
    <source>
        <dbReference type="EMBL" id="KAG5619441.1"/>
    </source>
</evidence>
<dbReference type="OrthoDB" id="681201at2759"/>
<evidence type="ECO:0000313" key="2">
    <source>
        <dbReference type="Proteomes" id="UP000824120"/>
    </source>
</evidence>
<sequence>MWNKAASCIREVASKVLGVSRVTLEAIKEIGGGMGKSKAKWRRRRPLIEWVECVSEKVKRLGKFIRDKDVS</sequence>
<keyword evidence="2" id="KW-1185">Reference proteome</keyword>
<proteinExistence type="predicted"/>
<dbReference type="Proteomes" id="UP000824120">
    <property type="component" value="Chromosome 3"/>
</dbReference>
<reference evidence="1 2" key="1">
    <citation type="submission" date="2020-09" db="EMBL/GenBank/DDBJ databases">
        <title>De no assembly of potato wild relative species, Solanum commersonii.</title>
        <authorList>
            <person name="Cho K."/>
        </authorList>
    </citation>
    <scope>NUCLEOTIDE SEQUENCE [LARGE SCALE GENOMIC DNA]</scope>
    <source>
        <strain evidence="1">LZ3.2</strain>
        <tissue evidence="1">Leaf</tissue>
    </source>
</reference>
<dbReference type="AlphaFoldDB" id="A0A9J6A4H3"/>
<dbReference type="EMBL" id="JACXVP010000003">
    <property type="protein sequence ID" value="KAG5619441.1"/>
    <property type="molecule type" value="Genomic_DNA"/>
</dbReference>
<protein>
    <submittedName>
        <fullName evidence="1">Uncharacterized protein</fullName>
    </submittedName>
</protein>
<organism evidence="1 2">
    <name type="scientific">Solanum commersonii</name>
    <name type="common">Commerson's wild potato</name>
    <name type="synonym">Commerson's nightshade</name>
    <dbReference type="NCBI Taxonomy" id="4109"/>
    <lineage>
        <taxon>Eukaryota</taxon>
        <taxon>Viridiplantae</taxon>
        <taxon>Streptophyta</taxon>
        <taxon>Embryophyta</taxon>
        <taxon>Tracheophyta</taxon>
        <taxon>Spermatophyta</taxon>
        <taxon>Magnoliopsida</taxon>
        <taxon>eudicotyledons</taxon>
        <taxon>Gunneridae</taxon>
        <taxon>Pentapetalae</taxon>
        <taxon>asterids</taxon>
        <taxon>lamiids</taxon>
        <taxon>Solanales</taxon>
        <taxon>Solanaceae</taxon>
        <taxon>Solanoideae</taxon>
        <taxon>Solaneae</taxon>
        <taxon>Solanum</taxon>
    </lineage>
</organism>
<comment type="caution">
    <text evidence="1">The sequence shown here is derived from an EMBL/GenBank/DDBJ whole genome shotgun (WGS) entry which is preliminary data.</text>
</comment>